<dbReference type="Pfam" id="PF13188">
    <property type="entry name" value="PAS_8"/>
    <property type="match status" value="1"/>
</dbReference>
<dbReference type="PANTHER" id="PTHR43711:SF28">
    <property type="entry name" value="SENSOR HISTIDINE KINASE YXDK"/>
    <property type="match status" value="1"/>
</dbReference>
<dbReference type="SUPFAM" id="SSF55874">
    <property type="entry name" value="ATPase domain of HSP90 chaperone/DNA topoisomerase II/histidine kinase"/>
    <property type="match status" value="1"/>
</dbReference>
<sequence>MNPTTPPMDAASLAEAFQAFARASGELTQAYNGLQGQVSALTERLTQLMAALPAGVVLLDAKAEVEQVNRAALNMLGQVFAGTHWSMLAARFEPTDTPGEYFLNHGSEVRRIALSESPLDMHGGRIVLLHDVTEAWQMRMHSARSERLAAMGEMVASLAHQLRTPLAAALLYTGHMASTELDSAARAKVADRALERLRHLEKLIHDMLIFARGEALGRESFTICELVGELAATIEPVAARRGIAFEADCRAGRQQLFGNRKEISGALINLLENALQAVTADGRVSFTAQVEESGAVFRVEDNGRGIPPDLQERLFEPFYTTRADGTGLGLAIARGVARAHGGEIALRSTLGAGSEFTLRLPLAQPANPSNPPESSESALTGAQPS</sequence>
<evidence type="ECO:0000259" key="8">
    <source>
        <dbReference type="PROSITE" id="PS50109"/>
    </source>
</evidence>
<evidence type="ECO:0000256" key="6">
    <source>
        <dbReference type="ARBA" id="ARBA00023012"/>
    </source>
</evidence>
<keyword evidence="10" id="KW-1185">Reference proteome</keyword>
<dbReference type="CDD" id="cd00082">
    <property type="entry name" value="HisKA"/>
    <property type="match status" value="1"/>
</dbReference>
<organism evidence="9 10">
    <name type="scientific">Uliginosibacterium aquaticum</name>
    <dbReference type="NCBI Taxonomy" id="2731212"/>
    <lineage>
        <taxon>Bacteria</taxon>
        <taxon>Pseudomonadati</taxon>
        <taxon>Pseudomonadota</taxon>
        <taxon>Betaproteobacteria</taxon>
        <taxon>Rhodocyclales</taxon>
        <taxon>Zoogloeaceae</taxon>
        <taxon>Uliginosibacterium</taxon>
    </lineage>
</organism>
<gene>
    <name evidence="9" type="ORF">HJ583_007355</name>
</gene>
<dbReference type="SMART" id="SM00387">
    <property type="entry name" value="HATPase_c"/>
    <property type="match status" value="1"/>
</dbReference>
<name>A0ABX2IIL9_9RHOO</name>
<dbReference type="CDD" id="cd00075">
    <property type="entry name" value="HATPase"/>
    <property type="match status" value="1"/>
</dbReference>
<dbReference type="PROSITE" id="PS50109">
    <property type="entry name" value="HIS_KIN"/>
    <property type="match status" value="1"/>
</dbReference>
<evidence type="ECO:0000313" key="9">
    <source>
        <dbReference type="EMBL" id="NSL54837.1"/>
    </source>
</evidence>
<keyword evidence="5" id="KW-0418">Kinase</keyword>
<reference evidence="9 10" key="1">
    <citation type="submission" date="2020-06" db="EMBL/GenBank/DDBJ databases">
        <title>Draft genome of Uliginosibacterium sp. IMCC34675.</title>
        <authorList>
            <person name="Song J."/>
        </authorList>
    </citation>
    <scope>NUCLEOTIDE SEQUENCE [LARGE SCALE GENOMIC DNA]</scope>
    <source>
        <strain evidence="9 10">IMCC34675</strain>
    </source>
</reference>
<dbReference type="SMART" id="SM00388">
    <property type="entry name" value="HisKA"/>
    <property type="match status" value="1"/>
</dbReference>
<comment type="catalytic activity">
    <reaction evidence="1">
        <text>ATP + protein L-histidine = ADP + protein N-phospho-L-histidine.</text>
        <dbReference type="EC" id="2.7.13.3"/>
    </reaction>
</comment>
<protein>
    <recommendedName>
        <fullName evidence="2">histidine kinase</fullName>
        <ecNumber evidence="2">2.7.13.3</ecNumber>
    </recommendedName>
</protein>
<dbReference type="InterPro" id="IPR005467">
    <property type="entry name" value="His_kinase_dom"/>
</dbReference>
<evidence type="ECO:0000256" key="1">
    <source>
        <dbReference type="ARBA" id="ARBA00000085"/>
    </source>
</evidence>
<dbReference type="InterPro" id="IPR004358">
    <property type="entry name" value="Sig_transdc_His_kin-like_C"/>
</dbReference>
<keyword evidence="6" id="KW-0902">Two-component regulatory system</keyword>
<evidence type="ECO:0000256" key="5">
    <source>
        <dbReference type="ARBA" id="ARBA00022777"/>
    </source>
</evidence>
<evidence type="ECO:0000256" key="2">
    <source>
        <dbReference type="ARBA" id="ARBA00012438"/>
    </source>
</evidence>
<dbReference type="InterPro" id="IPR003661">
    <property type="entry name" value="HisK_dim/P_dom"/>
</dbReference>
<evidence type="ECO:0000313" key="10">
    <source>
        <dbReference type="Proteomes" id="UP000778523"/>
    </source>
</evidence>
<dbReference type="Pfam" id="PF02518">
    <property type="entry name" value="HATPase_c"/>
    <property type="match status" value="1"/>
</dbReference>
<dbReference type="SUPFAM" id="SSF47384">
    <property type="entry name" value="Homodimeric domain of signal transducing histidine kinase"/>
    <property type="match status" value="1"/>
</dbReference>
<feature type="domain" description="Histidine kinase" evidence="8">
    <location>
        <begin position="157"/>
        <end position="364"/>
    </location>
</feature>
<dbReference type="InterPro" id="IPR003594">
    <property type="entry name" value="HATPase_dom"/>
</dbReference>
<dbReference type="InterPro" id="IPR036097">
    <property type="entry name" value="HisK_dim/P_sf"/>
</dbReference>
<dbReference type="InterPro" id="IPR000014">
    <property type="entry name" value="PAS"/>
</dbReference>
<proteinExistence type="predicted"/>
<comment type="caution">
    <text evidence="9">The sequence shown here is derived from an EMBL/GenBank/DDBJ whole genome shotgun (WGS) entry which is preliminary data.</text>
</comment>
<accession>A0ABX2IIL9</accession>
<evidence type="ECO:0000256" key="4">
    <source>
        <dbReference type="ARBA" id="ARBA00022679"/>
    </source>
</evidence>
<dbReference type="PRINTS" id="PR00344">
    <property type="entry name" value="BCTRLSENSOR"/>
</dbReference>
<dbReference type="Gene3D" id="1.10.287.130">
    <property type="match status" value="1"/>
</dbReference>
<dbReference type="Gene3D" id="3.30.565.10">
    <property type="entry name" value="Histidine kinase-like ATPase, C-terminal domain"/>
    <property type="match status" value="1"/>
</dbReference>
<dbReference type="RefSeq" id="WP_101942862.1">
    <property type="nucleotide sequence ID" value="NZ_JABCSC020000001.1"/>
</dbReference>
<dbReference type="Pfam" id="PF00512">
    <property type="entry name" value="HisKA"/>
    <property type="match status" value="1"/>
</dbReference>
<dbReference type="InterPro" id="IPR036890">
    <property type="entry name" value="HATPase_C_sf"/>
</dbReference>
<evidence type="ECO:0000256" key="3">
    <source>
        <dbReference type="ARBA" id="ARBA00022553"/>
    </source>
</evidence>
<dbReference type="InterPro" id="IPR050736">
    <property type="entry name" value="Sensor_HK_Regulatory"/>
</dbReference>
<evidence type="ECO:0000256" key="7">
    <source>
        <dbReference type="SAM" id="MobiDB-lite"/>
    </source>
</evidence>
<dbReference type="EC" id="2.7.13.3" evidence="2"/>
<dbReference type="PANTHER" id="PTHR43711">
    <property type="entry name" value="TWO-COMPONENT HISTIDINE KINASE"/>
    <property type="match status" value="1"/>
</dbReference>
<keyword evidence="4" id="KW-0808">Transferase</keyword>
<keyword evidence="3" id="KW-0597">Phosphoprotein</keyword>
<dbReference type="EMBL" id="JABCSC020000001">
    <property type="protein sequence ID" value="NSL54837.1"/>
    <property type="molecule type" value="Genomic_DNA"/>
</dbReference>
<dbReference type="Proteomes" id="UP000778523">
    <property type="component" value="Unassembled WGS sequence"/>
</dbReference>
<feature type="region of interest" description="Disordered" evidence="7">
    <location>
        <begin position="362"/>
        <end position="385"/>
    </location>
</feature>